<evidence type="ECO:0000313" key="1">
    <source>
        <dbReference type="EMBL" id="MBD0414972.1"/>
    </source>
</evidence>
<reference evidence="1" key="1">
    <citation type="submission" date="2020-09" db="EMBL/GenBank/DDBJ databases">
        <title>Genome seq and assembly of Tianweitania sp.</title>
        <authorList>
            <person name="Chhetri G."/>
        </authorList>
    </citation>
    <scope>NUCLEOTIDE SEQUENCE</scope>
    <source>
        <strain evidence="1">Rool2</strain>
    </source>
</reference>
<organism evidence="1 2">
    <name type="scientific">Oryzicola mucosus</name>
    <dbReference type="NCBI Taxonomy" id="2767425"/>
    <lineage>
        <taxon>Bacteria</taxon>
        <taxon>Pseudomonadati</taxon>
        <taxon>Pseudomonadota</taxon>
        <taxon>Alphaproteobacteria</taxon>
        <taxon>Hyphomicrobiales</taxon>
        <taxon>Phyllobacteriaceae</taxon>
        <taxon>Oryzicola</taxon>
    </lineage>
</organism>
<sequence>MIKSSSKAAGKAATVYGNLMLAPMVIAMRVPLLASEAGSDGNKGVETMRAITEKTSAMFEGAMAAQASLMKASWQFWPVVVAGRAPSLLTGEAAGEAMTAAFEKSGTTVRANFKRLSRPKASR</sequence>
<dbReference type="EMBL" id="JACVVX010000002">
    <property type="protein sequence ID" value="MBD0414972.1"/>
    <property type="molecule type" value="Genomic_DNA"/>
</dbReference>
<accession>A0A8J6U7M8</accession>
<name>A0A8J6U7M8_9HYPH</name>
<dbReference type="Proteomes" id="UP000643405">
    <property type="component" value="Unassembled WGS sequence"/>
</dbReference>
<comment type="caution">
    <text evidence="1">The sequence shown here is derived from an EMBL/GenBank/DDBJ whole genome shotgun (WGS) entry which is preliminary data.</text>
</comment>
<gene>
    <name evidence="1" type="ORF">ICI42_09925</name>
</gene>
<dbReference type="RefSeq" id="WP_188164377.1">
    <property type="nucleotide sequence ID" value="NZ_JACVVX010000002.1"/>
</dbReference>
<dbReference type="AlphaFoldDB" id="A0A8J6U7M8"/>
<keyword evidence="2" id="KW-1185">Reference proteome</keyword>
<proteinExistence type="predicted"/>
<evidence type="ECO:0000313" key="2">
    <source>
        <dbReference type="Proteomes" id="UP000643405"/>
    </source>
</evidence>
<protein>
    <submittedName>
        <fullName evidence="1">Uncharacterized protein</fullName>
    </submittedName>
</protein>